<dbReference type="Gene3D" id="1.20.58.340">
    <property type="entry name" value="Magnesium transport protein CorA, transmembrane region"/>
    <property type="match status" value="1"/>
</dbReference>
<keyword evidence="1" id="KW-0812">Transmembrane</keyword>
<name>A0A0D2F5U5_9EURO</name>
<sequence length="421" mass="47106">MRKSVGKQRHIRKRIWLDDLLPQMPPSQTGGIDSSCIRPASRSLTCRRRISRSCRTTMEYTRPMSYEGTATSPRIIVCTESSLPRRHDSQTDIEADLMVKFPFGPFSNGSLFMCHALATGHTTCIISATRAQILVERLFDVFTHSPPSSNSSSPYAFIPVAVLLEHIRIADEDDRHDIDQSVCRIENRSGVSLHNFGSRTRAKIGEYALLQRELHMQDALIIMAEHCFSFHAKFATFAIGEERAFSDLLSTRPEKDRGPFQREQADYVRASLTLNASMSTWTLEQLHALEKRLKVQLQVIDSTISATDALTMIRLARASRSDSNTMKAITILTMVFLPATFVCSLFSTGFFDFTAAADEDGSNLGATHRTMRIAGQFWIYFAVAVPLTILVLSICAAWLQWSARQEDDGGDKASVEAKGPR</sequence>
<protein>
    <submittedName>
        <fullName evidence="2">Uncharacterized protein</fullName>
    </submittedName>
</protein>
<dbReference type="STRING" id="5601.A0A0D2F5U5"/>
<dbReference type="AlphaFoldDB" id="A0A0D2F5U5"/>
<gene>
    <name evidence="2" type="ORF">PV04_10147</name>
</gene>
<organism evidence="2 3">
    <name type="scientific">Phialophora macrospora</name>
    <dbReference type="NCBI Taxonomy" id="1851006"/>
    <lineage>
        <taxon>Eukaryota</taxon>
        <taxon>Fungi</taxon>
        <taxon>Dikarya</taxon>
        <taxon>Ascomycota</taxon>
        <taxon>Pezizomycotina</taxon>
        <taxon>Eurotiomycetes</taxon>
        <taxon>Chaetothyriomycetidae</taxon>
        <taxon>Chaetothyriales</taxon>
        <taxon>Herpotrichiellaceae</taxon>
        <taxon>Phialophora</taxon>
    </lineage>
</organism>
<evidence type="ECO:0000256" key="1">
    <source>
        <dbReference type="SAM" id="Phobius"/>
    </source>
</evidence>
<dbReference type="EMBL" id="KN846962">
    <property type="protein sequence ID" value="KIW63288.1"/>
    <property type="molecule type" value="Genomic_DNA"/>
</dbReference>
<feature type="transmembrane region" description="Helical" evidence="1">
    <location>
        <begin position="329"/>
        <end position="357"/>
    </location>
</feature>
<proteinExistence type="predicted"/>
<feature type="transmembrane region" description="Helical" evidence="1">
    <location>
        <begin position="377"/>
        <end position="399"/>
    </location>
</feature>
<evidence type="ECO:0000313" key="2">
    <source>
        <dbReference type="EMBL" id="KIW63288.1"/>
    </source>
</evidence>
<reference evidence="2 3" key="1">
    <citation type="submission" date="2015-01" db="EMBL/GenBank/DDBJ databases">
        <title>The Genome Sequence of Capronia semiimmersa CBS27337.</title>
        <authorList>
            <consortium name="The Broad Institute Genomics Platform"/>
            <person name="Cuomo C."/>
            <person name="de Hoog S."/>
            <person name="Gorbushina A."/>
            <person name="Stielow B."/>
            <person name="Teixiera M."/>
            <person name="Abouelleil A."/>
            <person name="Chapman S.B."/>
            <person name="Priest M."/>
            <person name="Young S.K."/>
            <person name="Wortman J."/>
            <person name="Nusbaum C."/>
            <person name="Birren B."/>
        </authorList>
    </citation>
    <scope>NUCLEOTIDE SEQUENCE [LARGE SCALE GENOMIC DNA]</scope>
    <source>
        <strain evidence="2 3">CBS 27337</strain>
    </source>
</reference>
<keyword evidence="1" id="KW-0472">Membrane</keyword>
<keyword evidence="3" id="KW-1185">Reference proteome</keyword>
<dbReference type="Proteomes" id="UP000054266">
    <property type="component" value="Unassembled WGS sequence"/>
</dbReference>
<keyword evidence="1" id="KW-1133">Transmembrane helix</keyword>
<evidence type="ECO:0000313" key="3">
    <source>
        <dbReference type="Proteomes" id="UP000054266"/>
    </source>
</evidence>
<accession>A0A0D2F5U5</accession>